<protein>
    <recommendedName>
        <fullName evidence="4">NADH-quinone oxidoreductase subunit N</fullName>
    </recommendedName>
</protein>
<feature type="transmembrane region" description="Helical" evidence="1">
    <location>
        <begin position="39"/>
        <end position="60"/>
    </location>
</feature>
<gene>
    <name evidence="2" type="ORF">SS37A_26080</name>
</gene>
<evidence type="ECO:0000313" key="3">
    <source>
        <dbReference type="Proteomes" id="UP001317629"/>
    </source>
</evidence>
<evidence type="ECO:0008006" key="4">
    <source>
        <dbReference type="Google" id="ProtNLM"/>
    </source>
</evidence>
<keyword evidence="1" id="KW-1133">Transmembrane helix</keyword>
<dbReference type="EMBL" id="AP027142">
    <property type="protein sequence ID" value="BDV35079.1"/>
    <property type="molecule type" value="Genomic_DNA"/>
</dbReference>
<keyword evidence="3" id="KW-1185">Reference proteome</keyword>
<evidence type="ECO:0000256" key="1">
    <source>
        <dbReference type="SAM" id="Phobius"/>
    </source>
</evidence>
<dbReference type="Proteomes" id="UP001317629">
    <property type="component" value="Chromosome"/>
</dbReference>
<feature type="transmembrane region" description="Helical" evidence="1">
    <location>
        <begin position="6"/>
        <end position="27"/>
    </location>
</feature>
<keyword evidence="1" id="KW-0812">Transmembrane</keyword>
<proteinExistence type="predicted"/>
<sequence length="80" mass="8202">MVAVESLYLLALLSAFVGLIALLVLAGPEIARPASSKNFLAGVILTAAIVSVGSFFLYALSPHAGARSVYSATLARPAQI</sequence>
<organism evidence="2 3">
    <name type="scientific">Methylocystis iwaonis</name>
    <dbReference type="NCBI Taxonomy" id="2885079"/>
    <lineage>
        <taxon>Bacteria</taxon>
        <taxon>Pseudomonadati</taxon>
        <taxon>Pseudomonadota</taxon>
        <taxon>Alphaproteobacteria</taxon>
        <taxon>Hyphomicrobiales</taxon>
        <taxon>Methylocystaceae</taxon>
        <taxon>Methylocystis</taxon>
    </lineage>
</organism>
<reference evidence="2 3" key="1">
    <citation type="journal article" date="2023" name="Int. J. Syst. Evol. Microbiol.">
        <title>Methylocystis iwaonis sp. nov., a type II methane-oxidizing bacterium from surface soil of a rice paddy field in Japan, and emended description of the genus Methylocystis (ex Whittenbury et al. 1970) Bowman et al. 1993.</title>
        <authorList>
            <person name="Kaise H."/>
            <person name="Sawadogo J.B."/>
            <person name="Alam M.S."/>
            <person name="Ueno C."/>
            <person name="Dianou D."/>
            <person name="Shinjo R."/>
            <person name="Asakawa S."/>
        </authorList>
    </citation>
    <scope>NUCLEOTIDE SEQUENCE [LARGE SCALE GENOMIC DNA]</scope>
    <source>
        <strain evidence="2 3">SS37A-Re</strain>
    </source>
</reference>
<accession>A0ABM8EAR2</accession>
<evidence type="ECO:0000313" key="2">
    <source>
        <dbReference type="EMBL" id="BDV35079.1"/>
    </source>
</evidence>
<name>A0ABM8EAR2_9HYPH</name>
<keyword evidence="1" id="KW-0472">Membrane</keyword>
<dbReference type="RefSeq" id="WP_202073652.1">
    <property type="nucleotide sequence ID" value="NZ_AP027142.1"/>
</dbReference>